<dbReference type="GO" id="GO:1901046">
    <property type="term" value="P:positive regulation of egg-laying behavior"/>
    <property type="evidence" value="ECO:0007669"/>
    <property type="project" value="EnsemblMetazoa"/>
</dbReference>
<protein>
    <submittedName>
        <fullName evidence="9">Gex-3</fullName>
    </submittedName>
</protein>
<dbReference type="SUPFAM" id="SSF63712">
    <property type="entry name" value="Nicotinic receptor ligand binding domain-like"/>
    <property type="match status" value="1"/>
</dbReference>
<dbReference type="CDD" id="cd19051">
    <property type="entry name" value="LGIC_TM_cation"/>
    <property type="match status" value="1"/>
</dbReference>
<comment type="similarity">
    <text evidence="6">Belongs to the ligand-gated ion channel (TC 1.A.9) family.</text>
</comment>
<dbReference type="PANTHER" id="PTHR12093:SF10">
    <property type="entry name" value="MEMBRANE-ASSOCIATED PROTEIN HEM"/>
    <property type="match status" value="1"/>
</dbReference>
<evidence type="ECO:0000256" key="2">
    <source>
        <dbReference type="ARBA" id="ARBA00022692"/>
    </source>
</evidence>
<dbReference type="GO" id="GO:0010172">
    <property type="term" value="P:embryonic body morphogenesis"/>
    <property type="evidence" value="ECO:0007669"/>
    <property type="project" value="EnsemblMetazoa"/>
</dbReference>
<dbReference type="GO" id="GO:0048812">
    <property type="term" value="P:neuron projection morphogenesis"/>
    <property type="evidence" value="ECO:0000318"/>
    <property type="project" value="GO_Central"/>
</dbReference>
<dbReference type="PANTHER" id="PTHR12093">
    <property type="entry name" value="NCK-ASSOCIATED PROTEIN 1"/>
    <property type="match status" value="1"/>
</dbReference>
<dbReference type="GO" id="GO:0016477">
    <property type="term" value="P:cell migration"/>
    <property type="evidence" value="ECO:0000318"/>
    <property type="project" value="GO_Central"/>
</dbReference>
<dbReference type="GO" id="GO:0016020">
    <property type="term" value="C:membrane"/>
    <property type="evidence" value="ECO:0007669"/>
    <property type="project" value="UniProtKB-SubCell"/>
</dbReference>
<dbReference type="GO" id="GO:0030054">
    <property type="term" value="C:cell junction"/>
    <property type="evidence" value="ECO:0007669"/>
    <property type="project" value="EnsemblMetazoa"/>
</dbReference>
<dbReference type="InterPro" id="IPR018000">
    <property type="entry name" value="Neurotransmitter_ion_chnl_CS"/>
</dbReference>
<comment type="similarity">
    <text evidence="5">Belongs to the HEM-1/HEM-2 family.</text>
</comment>
<comment type="subcellular location">
    <subcellularLocation>
        <location evidence="1">Membrane</location>
        <topology evidence="1">Multi-pass membrane protein</topology>
    </subcellularLocation>
</comment>
<dbReference type="GO" id="GO:0030031">
    <property type="term" value="P:cell projection assembly"/>
    <property type="evidence" value="ECO:0000318"/>
    <property type="project" value="GO_Central"/>
</dbReference>
<keyword evidence="10" id="KW-1185">Reference proteome</keyword>
<evidence type="ECO:0000256" key="4">
    <source>
        <dbReference type="ARBA" id="ARBA00023136"/>
    </source>
</evidence>
<keyword evidence="3 6" id="KW-1133">Transmembrane helix</keyword>
<gene>
    <name evidence="9" type="primary">WBGene00095985</name>
</gene>
<evidence type="ECO:0000259" key="7">
    <source>
        <dbReference type="Pfam" id="PF02931"/>
    </source>
</evidence>
<dbReference type="Pfam" id="PF02931">
    <property type="entry name" value="Neur_chan_LBD"/>
    <property type="match status" value="1"/>
</dbReference>
<dbReference type="GO" id="GO:0018991">
    <property type="term" value="P:egg-laying behavior"/>
    <property type="evidence" value="ECO:0007669"/>
    <property type="project" value="EnsemblMetazoa"/>
</dbReference>
<organism evidence="9 10">
    <name type="scientific">Pristionchus pacificus</name>
    <name type="common">Parasitic nematode worm</name>
    <dbReference type="NCBI Taxonomy" id="54126"/>
    <lineage>
        <taxon>Eukaryota</taxon>
        <taxon>Metazoa</taxon>
        <taxon>Ecdysozoa</taxon>
        <taxon>Nematoda</taxon>
        <taxon>Chromadorea</taxon>
        <taxon>Rhabditida</taxon>
        <taxon>Rhabditina</taxon>
        <taxon>Diplogasteromorpha</taxon>
        <taxon>Diplogasteroidea</taxon>
        <taxon>Neodiplogasteridae</taxon>
        <taxon>Pristionchus</taxon>
    </lineage>
</organism>
<dbReference type="GO" id="GO:0000902">
    <property type="term" value="P:cell morphogenesis"/>
    <property type="evidence" value="ECO:0000318"/>
    <property type="project" value="GO_Central"/>
</dbReference>
<dbReference type="PRINTS" id="PR00252">
    <property type="entry name" value="NRIONCHANNEL"/>
</dbReference>
<accession>A0A8R1Y613</accession>
<keyword evidence="6" id="KW-0407">Ion channel</keyword>
<feature type="transmembrane region" description="Helical" evidence="6">
    <location>
        <begin position="1560"/>
        <end position="1581"/>
    </location>
</feature>
<sequence length="1593" mass="181162">MCVMGSESDESRNKAQLRLQGNLTRSAKQHDCLNISKIKRVVIMTVSFSAMVYQMDPGQAKLAEKLMILNDRAKGMLTRIYNIKKACSEQKSKPSFLSDKSLESAIKHIVKKFPIVDTRSNMSTFNHANAIKDDIIKNLSLYYYTFADLLDLKDHIMQLLTLMDACQCHLDITINHELTASYLNLVATLVSLMWLLSRVDDRKAVLGLFNAAYDLNHGQSEPSFPRLGQMIIDYDNPFKKLQEDLGPLNRLMLSALQSLSSVYTRRNVTGDMWRKHQILSLTSSPAQMMFAAQTETITCEYLSLDVMDRWIILCTLVCPTHMLGDPTVSTLWTQSLHMGLSLRIFRDEVMMIHPTAQSILDNIKGLSKRAAELKEMASLAMNECVSIHSDRRRFLRSSLREMTTILKEQPGLLGPKILFVWMALSFARDEIIWLLRHIDSWPQSSKKNALKSEDLIDRQLPELIHYLLELRDLVMKYSSVVHNYHLQYVNGYDCHVISEFMSSLSGHMGENEGIIMTDLLRDLSSICAETDLAAMRLDWFRLQAAWSMANSSFSLASNRKLTVGINASMFHLKMIDHLEETVRETSDLSIYCFYSRQMEIQWKTCIEMPIQCRFALSFARLCSHFRDSLHDLCPEEKNHITEKSLALCNSVIDEMARATITVVDRLAEYELRLAEQTTPSHVASNIAQQMARVKLDESGGKKKGGGGGNEMRMAGEESVRVDRVNMGLPDKLQNNLVELCSGLSSVKSLIVSDHIFCPREYLSQQLECLLFDLISRAINPSTECTNSSLPSTPRRPSQLLLIIHAYMAVFQNIDSAMTIDMTRIFNRTLLQQTQPQDVRGRETITSIYTKWYLEVMLRRASNGLILYSEHMRQMISATQSLTPEVSFLPEQYTDPHELRALVLLIGPYGVKFLSERLAWHVASQIGELNKVVLENKEVLHRARTQFDHPEEMREVYEMLCKPPKDQKNGTSAADAIMQRMVIIGEIFSFRDSVSCALKDVLDKRLPYLTATFRNLKESLSKDDLASLSEMSSSLGESISLDSALVSAVRTQNVQMQPDEHYLASCLLMIGVAVCLPRLAVAPLSCYRPLVRVSLNNCHCLPSALVTVSSALFFYHGKNDSHLRMREFLAKMRWLHMIIIMIESSSISSFHSPKHLPHYIDSSILNSVLDGYDKRVGPTPPDGPVIIHMTIVLGILTELRENQQVASIVMSHVQRWIDPGLSWDPDKFNGTRQIIMPVSSIWVPKMFIYNSMETKSMLPDEKFDARINYRGEVKVNNPEYVTVICRLNIDNFPFDVQFCAIAFASPLLNVREMDVNVTDPPKDSYFTGNAEWEVVNVSTRQMTFLEDGEYRVEVHYIMSLKRRPIYYVTVIVVPTFLISALSILGIFSPGTNDGPRNEKVSLGLGSLLAMTVLLDIVASAMPKSNSIPLLGYFIVAEILVCALAVAVSMGLLSASRSRIQEERMPSEWLYALLFLQTKRKMKFPEKVYSANPPLIHVESIKGDEVWERRESIKIAGITSVLNYMTEIANSQRVKRDQIERSKWKSKLEYQWNRIFSRLDHFLLLSFQLINLATLLAFLRYAFHPIPSLPSDFSV</sequence>
<dbReference type="Pfam" id="PF02932">
    <property type="entry name" value="Neur_chan_memb"/>
    <property type="match status" value="1"/>
</dbReference>
<dbReference type="Gene3D" id="1.20.58.390">
    <property type="entry name" value="Neurotransmitter-gated ion-channel transmembrane domain"/>
    <property type="match status" value="1"/>
</dbReference>
<evidence type="ECO:0000259" key="8">
    <source>
        <dbReference type="Pfam" id="PF02932"/>
    </source>
</evidence>
<feature type="transmembrane region" description="Helical" evidence="6">
    <location>
        <begin position="1429"/>
        <end position="1453"/>
    </location>
</feature>
<dbReference type="GO" id="GO:0030866">
    <property type="term" value="P:cortical actin cytoskeleton organization"/>
    <property type="evidence" value="ECO:0000318"/>
    <property type="project" value="GO_Central"/>
</dbReference>
<evidence type="ECO:0000256" key="3">
    <source>
        <dbReference type="ARBA" id="ARBA00022989"/>
    </source>
</evidence>
<dbReference type="InterPro" id="IPR006029">
    <property type="entry name" value="Neurotrans-gated_channel_TM"/>
</dbReference>
<dbReference type="GO" id="GO:0007015">
    <property type="term" value="P:actin filament organization"/>
    <property type="evidence" value="ECO:0007669"/>
    <property type="project" value="EnsemblMetazoa"/>
</dbReference>
<dbReference type="InterPro" id="IPR036719">
    <property type="entry name" value="Neuro-gated_channel_TM_sf"/>
</dbReference>
<dbReference type="GO" id="GO:0048668">
    <property type="term" value="P:collateral sprouting"/>
    <property type="evidence" value="ECO:0007669"/>
    <property type="project" value="EnsemblMetazoa"/>
</dbReference>
<dbReference type="GO" id="GO:0048613">
    <property type="term" value="P:embryonic ectodermal digestive tract morphogenesis"/>
    <property type="evidence" value="ECO:0007669"/>
    <property type="project" value="EnsemblMetazoa"/>
</dbReference>
<dbReference type="GO" id="GO:1903598">
    <property type="term" value="P:positive regulation of gap junction assembly"/>
    <property type="evidence" value="ECO:0007669"/>
    <property type="project" value="EnsemblMetazoa"/>
</dbReference>
<dbReference type="InterPro" id="IPR019137">
    <property type="entry name" value="Nck-associated_protein-1"/>
</dbReference>
<dbReference type="GO" id="GO:0005230">
    <property type="term" value="F:extracellular ligand-gated monoatomic ion channel activity"/>
    <property type="evidence" value="ECO:0007669"/>
    <property type="project" value="InterPro"/>
</dbReference>
<reference evidence="10" key="1">
    <citation type="journal article" date="2008" name="Nat. Genet.">
        <title>The Pristionchus pacificus genome provides a unique perspective on nematode lifestyle and parasitism.</title>
        <authorList>
            <person name="Dieterich C."/>
            <person name="Clifton S.W."/>
            <person name="Schuster L.N."/>
            <person name="Chinwalla A."/>
            <person name="Delehaunty K."/>
            <person name="Dinkelacker I."/>
            <person name="Fulton L."/>
            <person name="Fulton R."/>
            <person name="Godfrey J."/>
            <person name="Minx P."/>
            <person name="Mitreva M."/>
            <person name="Roeseler W."/>
            <person name="Tian H."/>
            <person name="Witte H."/>
            <person name="Yang S.P."/>
            <person name="Wilson R.K."/>
            <person name="Sommer R.J."/>
        </authorList>
    </citation>
    <scope>NUCLEOTIDE SEQUENCE [LARGE SCALE GENOMIC DNA]</scope>
    <source>
        <strain evidence="10">PS312</strain>
    </source>
</reference>
<dbReference type="GO" id="GO:2000370">
    <property type="term" value="P:positive regulation of clathrin-dependent endocytosis"/>
    <property type="evidence" value="ECO:0007669"/>
    <property type="project" value="EnsemblMetazoa"/>
</dbReference>
<dbReference type="FunFam" id="1.20.58.390:FF:000071">
    <property type="entry name" value="Ligand-Gated ion Channel"/>
    <property type="match status" value="1"/>
</dbReference>
<evidence type="ECO:0000256" key="6">
    <source>
        <dbReference type="RuleBase" id="RU000687"/>
    </source>
</evidence>
<keyword evidence="6" id="KW-0406">Ion transport</keyword>
<dbReference type="Proteomes" id="UP000005239">
    <property type="component" value="Unassembled WGS sequence"/>
</dbReference>
<dbReference type="Gene3D" id="2.70.170.10">
    <property type="entry name" value="Neurotransmitter-gated ion-channel ligand-binding domain"/>
    <property type="match status" value="1"/>
</dbReference>
<feature type="domain" description="Neurotransmitter-gated ion-channel transmembrane" evidence="8">
    <location>
        <begin position="1370"/>
        <end position="1487"/>
    </location>
</feature>
<dbReference type="FunFam" id="2.70.170.10:FF:000027">
    <property type="entry name" value="Ligand-Gated ion Channel"/>
    <property type="match status" value="1"/>
</dbReference>
<dbReference type="GO" id="GO:1902474">
    <property type="term" value="P:positive regulation of protein localization to synapse"/>
    <property type="evidence" value="ECO:0007669"/>
    <property type="project" value="EnsemblMetazoa"/>
</dbReference>
<dbReference type="InterPro" id="IPR006202">
    <property type="entry name" value="Neur_chan_lig-bd"/>
</dbReference>
<dbReference type="EnsemblMetazoa" id="PPA06431.1">
    <property type="protein sequence ID" value="PPA06431.1"/>
    <property type="gene ID" value="WBGene00095985"/>
</dbReference>
<proteinExistence type="inferred from homology"/>
<evidence type="ECO:0000313" key="9">
    <source>
        <dbReference type="EnsemblMetazoa" id="PPA06431.1"/>
    </source>
</evidence>
<feature type="transmembrane region" description="Helical" evidence="6">
    <location>
        <begin position="1364"/>
        <end position="1387"/>
    </location>
</feature>
<reference evidence="9" key="2">
    <citation type="submission" date="2022-06" db="UniProtKB">
        <authorList>
            <consortium name="EnsemblMetazoa"/>
        </authorList>
    </citation>
    <scope>IDENTIFICATION</scope>
    <source>
        <strain evidence="9">PS312</strain>
    </source>
</reference>
<dbReference type="Pfam" id="PF09735">
    <property type="entry name" value="Nckap1"/>
    <property type="match status" value="1"/>
</dbReference>
<dbReference type="InterPro" id="IPR006201">
    <property type="entry name" value="Neur_channel"/>
</dbReference>
<dbReference type="GO" id="GO:0004888">
    <property type="term" value="F:transmembrane signaling receptor activity"/>
    <property type="evidence" value="ECO:0007669"/>
    <property type="project" value="InterPro"/>
</dbReference>
<dbReference type="CDD" id="cd18989">
    <property type="entry name" value="LGIC_ECD_cation"/>
    <property type="match status" value="1"/>
</dbReference>
<evidence type="ECO:0000256" key="1">
    <source>
        <dbReference type="ARBA" id="ARBA00004141"/>
    </source>
</evidence>
<dbReference type="PROSITE" id="PS00236">
    <property type="entry name" value="NEUROTR_ION_CHANNEL"/>
    <property type="match status" value="1"/>
</dbReference>
<keyword evidence="2 6" id="KW-0812">Transmembrane</keyword>
<dbReference type="SUPFAM" id="SSF90112">
    <property type="entry name" value="Neurotransmitter-gated ion-channel transmembrane pore"/>
    <property type="match status" value="1"/>
</dbReference>
<feature type="transmembrane region" description="Helical" evidence="6">
    <location>
        <begin position="1399"/>
        <end position="1417"/>
    </location>
</feature>
<dbReference type="InterPro" id="IPR038050">
    <property type="entry name" value="Neuro_actylchol_rec"/>
</dbReference>
<evidence type="ECO:0000256" key="5">
    <source>
        <dbReference type="ARBA" id="ARBA00037947"/>
    </source>
</evidence>
<keyword evidence="4 6" id="KW-0472">Membrane</keyword>
<feature type="domain" description="Neurotransmitter-gated ion-channel ligand-binding" evidence="7">
    <location>
        <begin position="1161"/>
        <end position="1363"/>
    </location>
</feature>
<evidence type="ECO:0000313" key="10">
    <source>
        <dbReference type="Proteomes" id="UP000005239"/>
    </source>
</evidence>
<dbReference type="GO" id="GO:0031209">
    <property type="term" value="C:SCAR complex"/>
    <property type="evidence" value="ECO:0000318"/>
    <property type="project" value="GO_Central"/>
</dbReference>
<keyword evidence="6" id="KW-0813">Transport</keyword>
<accession>A0A2A6CB95</accession>
<dbReference type="InterPro" id="IPR036734">
    <property type="entry name" value="Neur_chan_lig-bd_sf"/>
</dbReference>
<name>A0A2A6CB95_PRIPA</name>